<feature type="domain" description="DNA mismatch repair protein S5" evidence="7">
    <location>
        <begin position="208"/>
        <end position="326"/>
    </location>
</feature>
<evidence type="ECO:0000256" key="5">
    <source>
        <dbReference type="HAMAP-Rule" id="MF_00149"/>
    </source>
</evidence>
<evidence type="ECO:0000256" key="4">
    <source>
        <dbReference type="ARBA" id="ARBA00023204"/>
    </source>
</evidence>
<dbReference type="Pfam" id="PF01119">
    <property type="entry name" value="DNA_mis_repair"/>
    <property type="match status" value="1"/>
</dbReference>
<dbReference type="GO" id="GO:0140664">
    <property type="term" value="F:ATP-dependent DNA damage sensor activity"/>
    <property type="evidence" value="ECO:0007669"/>
    <property type="project" value="InterPro"/>
</dbReference>
<dbReference type="SUPFAM" id="SSF54211">
    <property type="entry name" value="Ribosomal protein S5 domain 2-like"/>
    <property type="match status" value="1"/>
</dbReference>
<dbReference type="InParanoid" id="W0RJU9"/>
<dbReference type="CDD" id="cd00782">
    <property type="entry name" value="MutL_Trans"/>
    <property type="match status" value="1"/>
</dbReference>
<dbReference type="Gene3D" id="3.30.1540.20">
    <property type="entry name" value="MutL, C-terminal domain, dimerisation subdomain"/>
    <property type="match status" value="1"/>
</dbReference>
<dbReference type="HOGENOM" id="CLU_004131_4_0_0"/>
<dbReference type="InterPro" id="IPR020568">
    <property type="entry name" value="Ribosomal_Su5_D2-typ_SF"/>
</dbReference>
<dbReference type="eggNOG" id="COG0323">
    <property type="taxonomic scope" value="Bacteria"/>
</dbReference>
<organism evidence="8 9">
    <name type="scientific">Gemmatirosa kalamazoonensis</name>
    <dbReference type="NCBI Taxonomy" id="861299"/>
    <lineage>
        <taxon>Bacteria</taxon>
        <taxon>Pseudomonadati</taxon>
        <taxon>Gemmatimonadota</taxon>
        <taxon>Gemmatimonadia</taxon>
        <taxon>Gemmatimonadales</taxon>
        <taxon>Gemmatimonadaceae</taxon>
        <taxon>Gemmatirosa</taxon>
    </lineage>
</organism>
<accession>W0RJU9</accession>
<dbReference type="SUPFAM" id="SSF55874">
    <property type="entry name" value="ATPase domain of HSP90 chaperone/DNA topoisomerase II/histidine kinase"/>
    <property type="match status" value="1"/>
</dbReference>
<evidence type="ECO:0000313" key="8">
    <source>
        <dbReference type="EMBL" id="AHG90692.1"/>
    </source>
</evidence>
<dbReference type="SMART" id="SM00853">
    <property type="entry name" value="MutL_C"/>
    <property type="match status" value="1"/>
</dbReference>
<dbReference type="Pfam" id="PF13589">
    <property type="entry name" value="HATPase_c_3"/>
    <property type="match status" value="1"/>
</dbReference>
<dbReference type="FunFam" id="3.30.565.10:FF:000003">
    <property type="entry name" value="DNA mismatch repair endonuclease MutL"/>
    <property type="match status" value="1"/>
</dbReference>
<keyword evidence="9" id="KW-1185">Reference proteome</keyword>
<dbReference type="InterPro" id="IPR013507">
    <property type="entry name" value="DNA_mismatch_S5_2-like"/>
</dbReference>
<reference evidence="8 9" key="1">
    <citation type="journal article" date="2014" name="Genome Announc.">
        <title>Genome Sequence and Methylome of Soil Bacterium Gemmatirosa kalamazoonensis KBS708T, a Member of the Rarely Cultivated Gemmatimonadetes Phylum.</title>
        <authorList>
            <person name="Debruyn J.M."/>
            <person name="Radosevich M."/>
            <person name="Wommack K.E."/>
            <person name="Polson S.W."/>
            <person name="Hauser L.J."/>
            <person name="Fawaz M.N."/>
            <person name="Korlach J."/>
            <person name="Tsai Y.C."/>
        </authorList>
    </citation>
    <scope>NUCLEOTIDE SEQUENCE [LARGE SCALE GENOMIC DNA]</scope>
    <source>
        <strain evidence="8 9">KBS708</strain>
    </source>
</reference>
<dbReference type="InterPro" id="IPR036890">
    <property type="entry name" value="HATPase_C_sf"/>
</dbReference>
<dbReference type="GO" id="GO:0032300">
    <property type="term" value="C:mismatch repair complex"/>
    <property type="evidence" value="ECO:0007669"/>
    <property type="project" value="InterPro"/>
</dbReference>
<dbReference type="AlphaFoldDB" id="W0RJU9"/>
<gene>
    <name evidence="5" type="primary">mutL</name>
    <name evidence="8" type="ORF">J421_3155</name>
</gene>
<dbReference type="STRING" id="861299.J421_3155"/>
<dbReference type="KEGG" id="gba:J421_3155"/>
<dbReference type="NCBIfam" id="TIGR00585">
    <property type="entry name" value="mutl"/>
    <property type="match status" value="1"/>
</dbReference>
<feature type="domain" description="MutL C-terminal dimerisation" evidence="6">
    <location>
        <begin position="397"/>
        <end position="539"/>
    </location>
</feature>
<dbReference type="PATRIC" id="fig|861299.3.peg.3206"/>
<dbReference type="GO" id="GO:0006298">
    <property type="term" value="P:mismatch repair"/>
    <property type="evidence" value="ECO:0007669"/>
    <property type="project" value="UniProtKB-UniRule"/>
</dbReference>
<dbReference type="InterPro" id="IPR020667">
    <property type="entry name" value="DNA_mismatch_repair_MutL"/>
</dbReference>
<dbReference type="SUPFAM" id="SSF118116">
    <property type="entry name" value="DNA mismatch repair protein MutL"/>
    <property type="match status" value="1"/>
</dbReference>
<dbReference type="Proteomes" id="UP000019151">
    <property type="component" value="Chromosome"/>
</dbReference>
<evidence type="ECO:0000256" key="1">
    <source>
        <dbReference type="ARBA" id="ARBA00006082"/>
    </source>
</evidence>
<dbReference type="Pfam" id="PF08676">
    <property type="entry name" value="MutL_C"/>
    <property type="match status" value="1"/>
</dbReference>
<dbReference type="InterPro" id="IPR037198">
    <property type="entry name" value="MutL_C_sf"/>
</dbReference>
<comment type="similarity">
    <text evidence="1 5">Belongs to the DNA mismatch repair MutL/HexB family.</text>
</comment>
<evidence type="ECO:0000256" key="2">
    <source>
        <dbReference type="ARBA" id="ARBA00021975"/>
    </source>
</evidence>
<dbReference type="EMBL" id="CP007128">
    <property type="protein sequence ID" value="AHG90692.1"/>
    <property type="molecule type" value="Genomic_DNA"/>
</dbReference>
<dbReference type="InterPro" id="IPR042120">
    <property type="entry name" value="MutL_C_dimsub"/>
</dbReference>
<dbReference type="GO" id="GO:0016887">
    <property type="term" value="F:ATP hydrolysis activity"/>
    <property type="evidence" value="ECO:0007669"/>
    <property type="project" value="InterPro"/>
</dbReference>
<dbReference type="GO" id="GO:0005524">
    <property type="term" value="F:ATP binding"/>
    <property type="evidence" value="ECO:0007669"/>
    <property type="project" value="InterPro"/>
</dbReference>
<dbReference type="InterPro" id="IPR014790">
    <property type="entry name" value="MutL_C"/>
</dbReference>
<evidence type="ECO:0000259" key="6">
    <source>
        <dbReference type="SMART" id="SM00853"/>
    </source>
</evidence>
<dbReference type="InterPro" id="IPR014762">
    <property type="entry name" value="DNA_mismatch_repair_CS"/>
</dbReference>
<evidence type="ECO:0000313" key="9">
    <source>
        <dbReference type="Proteomes" id="UP000019151"/>
    </source>
</evidence>
<protein>
    <recommendedName>
        <fullName evidence="2 5">DNA mismatch repair protein MutL</fullName>
    </recommendedName>
</protein>
<keyword evidence="3 5" id="KW-0227">DNA damage</keyword>
<evidence type="ECO:0000259" key="7">
    <source>
        <dbReference type="SMART" id="SM01340"/>
    </source>
</evidence>
<dbReference type="PANTHER" id="PTHR10073">
    <property type="entry name" value="DNA MISMATCH REPAIR PROTEIN MLH, PMS, MUTL"/>
    <property type="match status" value="1"/>
</dbReference>
<dbReference type="GO" id="GO:0030983">
    <property type="term" value="F:mismatched DNA binding"/>
    <property type="evidence" value="ECO:0007669"/>
    <property type="project" value="InterPro"/>
</dbReference>
<comment type="function">
    <text evidence="5">This protein is involved in the repair of mismatches in DNA. It is required for dam-dependent methyl-directed DNA mismatch repair. May act as a 'molecular matchmaker', a protein that promotes the formation of a stable complex between two or more DNA-binding proteins in an ATP-dependent manner without itself being part of a final effector complex.</text>
</comment>
<evidence type="ECO:0000256" key="3">
    <source>
        <dbReference type="ARBA" id="ARBA00022763"/>
    </source>
</evidence>
<dbReference type="SMART" id="SM01340">
    <property type="entry name" value="DNA_mis_repair"/>
    <property type="match status" value="1"/>
</dbReference>
<dbReference type="Gene3D" id="3.30.565.10">
    <property type="entry name" value="Histidine kinase-like ATPase, C-terminal domain"/>
    <property type="match status" value="1"/>
</dbReference>
<dbReference type="OrthoDB" id="9763467at2"/>
<dbReference type="PANTHER" id="PTHR10073:SF12">
    <property type="entry name" value="DNA MISMATCH REPAIR PROTEIN MLH1"/>
    <property type="match status" value="1"/>
</dbReference>
<proteinExistence type="inferred from homology"/>
<dbReference type="Gene3D" id="3.30.230.10">
    <property type="match status" value="1"/>
</dbReference>
<dbReference type="InterPro" id="IPR042121">
    <property type="entry name" value="MutL_C_regsub"/>
</dbReference>
<dbReference type="FunCoup" id="W0RJU9">
    <property type="interactions" value="483"/>
</dbReference>
<keyword evidence="4 5" id="KW-0234">DNA repair</keyword>
<dbReference type="PROSITE" id="PS00058">
    <property type="entry name" value="DNA_MISMATCH_REPAIR_1"/>
    <property type="match status" value="1"/>
</dbReference>
<name>W0RJU9_9BACT</name>
<dbReference type="HAMAP" id="MF_00149">
    <property type="entry name" value="DNA_mis_repair"/>
    <property type="match status" value="1"/>
</dbReference>
<dbReference type="Gene3D" id="3.30.1370.100">
    <property type="entry name" value="MutL, C-terminal domain, regulatory subdomain"/>
    <property type="match status" value="1"/>
</dbReference>
<dbReference type="InterPro" id="IPR014721">
    <property type="entry name" value="Ribsml_uS5_D2-typ_fold_subgr"/>
</dbReference>
<dbReference type="InterPro" id="IPR002099">
    <property type="entry name" value="MutL/Mlh/PMS"/>
</dbReference>
<dbReference type="RefSeq" id="WP_025412158.1">
    <property type="nucleotide sequence ID" value="NZ_CP007128.1"/>
</dbReference>
<dbReference type="CDD" id="cd16926">
    <property type="entry name" value="HATPase_MutL-MLH-PMS-like"/>
    <property type="match status" value="1"/>
</dbReference>
<dbReference type="InterPro" id="IPR038973">
    <property type="entry name" value="MutL/Mlh/Pms-like"/>
</dbReference>
<sequence>MPHIAILPSAVADQIAAGEVVERPASVVKELVENALDAGATSVDVVVESGGRTLVRVSDDGSGMSRDDAVLALARHATSKIRRAEDLVGVRSFGFRGEALPAICSVSHLDIETATADGEGTRVTAEGGTVQEVRDAARRRGTTVSVARLFYNAPAREKFMRSTRSEWRGISDAVVTAALVRRDVRFTLTHDGRPALALPAAPSLRSRVAAIFGARYADALVDVDDVAGAIGVCGLVERPADVGTASRRVFLVVNGRAVRDAGIVRAAEAAYRSTLPSGVRPSLFLDVTLPADEVDVNVHPAKAEVRFRDRWTVERAVERAVRRALGTPDSAADVGRAWQRGLLGDATPRPIEVDRSALRVDAPPPGGLFAADVDVADAPASVATAMREPEEEIAVPPLTQLRRTYMLFERDDGVVLIDQHSAHERVLYEQFMGALERGEAPSQRLLFPLTLHLGPAQGDAFDEHRDLFARLGFEVEGFGGHTLLVHSVPTPHPRFDAERCLRETLDTLTGDRHVGVHARHERLAATVACKAAIKAGDPLSLDEMRALFVALARTTLPAHDVHGRSTIVQLGWDEVDRRFGRR</sequence>